<evidence type="ECO:0000313" key="2">
    <source>
        <dbReference type="EMBL" id="OOF95035.1"/>
    </source>
</evidence>
<reference evidence="3" key="1">
    <citation type="journal article" date="2017" name="Genome Biol.">
        <title>Comparative genomics reveals high biological diversity and specific adaptations in the industrially and medically important fungal genus Aspergillus.</title>
        <authorList>
            <person name="de Vries R.P."/>
            <person name="Riley R."/>
            <person name="Wiebenga A."/>
            <person name="Aguilar-Osorio G."/>
            <person name="Amillis S."/>
            <person name="Uchima C.A."/>
            <person name="Anderluh G."/>
            <person name="Asadollahi M."/>
            <person name="Askin M."/>
            <person name="Barry K."/>
            <person name="Battaglia E."/>
            <person name="Bayram O."/>
            <person name="Benocci T."/>
            <person name="Braus-Stromeyer S.A."/>
            <person name="Caldana C."/>
            <person name="Canovas D."/>
            <person name="Cerqueira G.C."/>
            <person name="Chen F."/>
            <person name="Chen W."/>
            <person name="Choi C."/>
            <person name="Clum A."/>
            <person name="Dos Santos R.A."/>
            <person name="Damasio A.R."/>
            <person name="Diallinas G."/>
            <person name="Emri T."/>
            <person name="Fekete E."/>
            <person name="Flipphi M."/>
            <person name="Freyberg S."/>
            <person name="Gallo A."/>
            <person name="Gournas C."/>
            <person name="Habgood R."/>
            <person name="Hainaut M."/>
            <person name="Harispe M.L."/>
            <person name="Henrissat B."/>
            <person name="Hilden K.S."/>
            <person name="Hope R."/>
            <person name="Hossain A."/>
            <person name="Karabika E."/>
            <person name="Karaffa L."/>
            <person name="Karanyi Z."/>
            <person name="Krasevec N."/>
            <person name="Kuo A."/>
            <person name="Kusch H."/>
            <person name="LaButti K."/>
            <person name="Lagendijk E.L."/>
            <person name="Lapidus A."/>
            <person name="Levasseur A."/>
            <person name="Lindquist E."/>
            <person name="Lipzen A."/>
            <person name="Logrieco A.F."/>
            <person name="MacCabe A."/>
            <person name="Maekelae M.R."/>
            <person name="Malavazi I."/>
            <person name="Melin P."/>
            <person name="Meyer V."/>
            <person name="Mielnichuk N."/>
            <person name="Miskei M."/>
            <person name="Molnar A.P."/>
            <person name="Mule G."/>
            <person name="Ngan C.Y."/>
            <person name="Orejas M."/>
            <person name="Orosz E."/>
            <person name="Ouedraogo J.P."/>
            <person name="Overkamp K.M."/>
            <person name="Park H.-S."/>
            <person name="Perrone G."/>
            <person name="Piumi F."/>
            <person name="Punt P.J."/>
            <person name="Ram A.F."/>
            <person name="Ramon A."/>
            <person name="Rauscher S."/>
            <person name="Record E."/>
            <person name="Riano-Pachon D.M."/>
            <person name="Robert V."/>
            <person name="Roehrig J."/>
            <person name="Ruller R."/>
            <person name="Salamov A."/>
            <person name="Salih N.S."/>
            <person name="Samson R.A."/>
            <person name="Sandor E."/>
            <person name="Sanguinetti M."/>
            <person name="Schuetze T."/>
            <person name="Sepcic K."/>
            <person name="Shelest E."/>
            <person name="Sherlock G."/>
            <person name="Sophianopoulou V."/>
            <person name="Squina F.M."/>
            <person name="Sun H."/>
            <person name="Susca A."/>
            <person name="Todd R.B."/>
            <person name="Tsang A."/>
            <person name="Unkles S.E."/>
            <person name="van de Wiele N."/>
            <person name="van Rossen-Uffink D."/>
            <person name="Oliveira J.V."/>
            <person name="Vesth T.C."/>
            <person name="Visser J."/>
            <person name="Yu J.-H."/>
            <person name="Zhou M."/>
            <person name="Andersen M.R."/>
            <person name="Archer D.B."/>
            <person name="Baker S.E."/>
            <person name="Benoit I."/>
            <person name="Brakhage A.A."/>
            <person name="Braus G.H."/>
            <person name="Fischer R."/>
            <person name="Frisvad J.C."/>
            <person name="Goldman G.H."/>
            <person name="Houbraken J."/>
            <person name="Oakley B."/>
            <person name="Pocsi I."/>
            <person name="Scazzocchio C."/>
            <person name="Seiboth B."/>
            <person name="vanKuyk P.A."/>
            <person name="Wortman J."/>
            <person name="Dyer P.S."/>
            <person name="Grigoriev I.V."/>
        </authorList>
    </citation>
    <scope>NUCLEOTIDE SEQUENCE [LARGE SCALE GENOMIC DNA]</scope>
    <source>
        <strain evidence="3">ITEM 5010</strain>
    </source>
</reference>
<dbReference type="AlphaFoldDB" id="A0A1R3RKM6"/>
<sequence>MKGAMTMGTFQRRRWDFHPGSFIASDKQRDYMGNHSASKGNSAREENNTATQEPCIGTDADELALRRLLECA</sequence>
<evidence type="ECO:0000256" key="1">
    <source>
        <dbReference type="SAM" id="MobiDB-lite"/>
    </source>
</evidence>
<protein>
    <submittedName>
        <fullName evidence="2">Uncharacterized protein</fullName>
    </submittedName>
</protein>
<proteinExistence type="predicted"/>
<dbReference type="VEuPathDB" id="FungiDB:ASPCADRAFT_208647"/>
<keyword evidence="3" id="KW-1185">Reference proteome</keyword>
<evidence type="ECO:0000313" key="3">
    <source>
        <dbReference type="Proteomes" id="UP000188318"/>
    </source>
</evidence>
<dbReference type="Proteomes" id="UP000188318">
    <property type="component" value="Unassembled WGS sequence"/>
</dbReference>
<dbReference type="EMBL" id="KV907501">
    <property type="protein sequence ID" value="OOF95035.1"/>
    <property type="molecule type" value="Genomic_DNA"/>
</dbReference>
<organism evidence="2 3">
    <name type="scientific">Aspergillus carbonarius (strain ITEM 5010)</name>
    <dbReference type="NCBI Taxonomy" id="602072"/>
    <lineage>
        <taxon>Eukaryota</taxon>
        <taxon>Fungi</taxon>
        <taxon>Dikarya</taxon>
        <taxon>Ascomycota</taxon>
        <taxon>Pezizomycotina</taxon>
        <taxon>Eurotiomycetes</taxon>
        <taxon>Eurotiomycetidae</taxon>
        <taxon>Eurotiales</taxon>
        <taxon>Aspergillaceae</taxon>
        <taxon>Aspergillus</taxon>
        <taxon>Aspergillus subgen. Circumdati</taxon>
    </lineage>
</organism>
<feature type="region of interest" description="Disordered" evidence="1">
    <location>
        <begin position="25"/>
        <end position="55"/>
    </location>
</feature>
<accession>A0A1R3RKM6</accession>
<name>A0A1R3RKM6_ASPC5</name>
<gene>
    <name evidence="2" type="ORF">ASPCADRAFT_208647</name>
</gene>